<evidence type="ECO:0000313" key="9">
    <source>
        <dbReference type="EMBL" id="SHO52746.1"/>
    </source>
</evidence>
<evidence type="ECO:0000256" key="1">
    <source>
        <dbReference type="ARBA" id="ARBA00017378"/>
    </source>
</evidence>
<evidence type="ECO:0000256" key="5">
    <source>
        <dbReference type="ARBA" id="ARBA00023027"/>
    </source>
</evidence>
<dbReference type="Gene3D" id="3.40.50.720">
    <property type="entry name" value="NAD(P)-binding Rossmann-like Domain"/>
    <property type="match status" value="1"/>
</dbReference>
<dbReference type="PROSITE" id="PS51202">
    <property type="entry name" value="RCK_C"/>
    <property type="match status" value="1"/>
</dbReference>
<dbReference type="Pfam" id="PF02254">
    <property type="entry name" value="TrkA_N"/>
    <property type="match status" value="1"/>
</dbReference>
<evidence type="ECO:0000259" key="7">
    <source>
        <dbReference type="PROSITE" id="PS51201"/>
    </source>
</evidence>
<dbReference type="PANTHER" id="PTHR43833">
    <property type="entry name" value="POTASSIUM CHANNEL PROTEIN 2-RELATED-RELATED"/>
    <property type="match status" value="1"/>
</dbReference>
<evidence type="ECO:0000256" key="3">
    <source>
        <dbReference type="ARBA" id="ARBA00022538"/>
    </source>
</evidence>
<dbReference type="InterPro" id="IPR036291">
    <property type="entry name" value="NAD(P)-bd_dom_sf"/>
</dbReference>
<dbReference type="InterPro" id="IPR006037">
    <property type="entry name" value="RCK_C"/>
</dbReference>
<sequence>MNVLIVGGGRTGALLGELMVKSGHSLTFIEKCREVATRLSADLQTARVIAGDGSSPGILREAETYSSDVVVAVAGEDETNLVVCLLARNEFHVPLVVARINNPQNGWLFTKDMGVDVAVDQAEIISRLVQEEITLGEMVTLLKMRRGRLTLTEQRIAPSSWAVGKKVSELQLPDGIVLVAIFRPGEVLVPRGNTVLEAEDEVLALANAGLETSLIEKL</sequence>
<evidence type="ECO:0000256" key="6">
    <source>
        <dbReference type="ARBA" id="ARBA00023065"/>
    </source>
</evidence>
<dbReference type="OrthoDB" id="9776294at2"/>
<dbReference type="PROSITE" id="PS51201">
    <property type="entry name" value="RCK_N"/>
    <property type="match status" value="1"/>
</dbReference>
<keyword evidence="4" id="KW-0630">Potassium</keyword>
<proteinExistence type="predicted"/>
<dbReference type="AlphaFoldDB" id="A0A1M7YJI8"/>
<gene>
    <name evidence="9" type="ORF">SAMN02745220_04718</name>
</gene>
<keyword evidence="3" id="KW-0633">Potassium transport</keyword>
<dbReference type="RefSeq" id="WP_073616319.1">
    <property type="nucleotide sequence ID" value="NZ_FRFE01000040.1"/>
</dbReference>
<dbReference type="GO" id="GO:0005886">
    <property type="term" value="C:plasma membrane"/>
    <property type="evidence" value="ECO:0007669"/>
    <property type="project" value="InterPro"/>
</dbReference>
<feature type="domain" description="RCK C-terminal" evidence="8">
    <location>
        <begin position="139"/>
        <end position="218"/>
    </location>
</feature>
<dbReference type="InterPro" id="IPR006036">
    <property type="entry name" value="K_uptake_TrkA"/>
</dbReference>
<dbReference type="PANTHER" id="PTHR43833:SF5">
    <property type="entry name" value="TRK SYSTEM POTASSIUM UPTAKE PROTEIN TRKA"/>
    <property type="match status" value="1"/>
</dbReference>
<evidence type="ECO:0000256" key="4">
    <source>
        <dbReference type="ARBA" id="ARBA00022958"/>
    </source>
</evidence>
<dbReference type="STRING" id="1121416.SAMN02745220_04718"/>
<dbReference type="SUPFAM" id="SSF116726">
    <property type="entry name" value="TrkA C-terminal domain-like"/>
    <property type="match status" value="1"/>
</dbReference>
<dbReference type="Gene3D" id="3.30.70.1450">
    <property type="entry name" value="Regulator of K+ conductance, C-terminal domain"/>
    <property type="match status" value="1"/>
</dbReference>
<keyword evidence="5" id="KW-0520">NAD</keyword>
<dbReference type="PRINTS" id="PR00335">
    <property type="entry name" value="KUPTAKETRKA"/>
</dbReference>
<keyword evidence="6" id="KW-0406">Ion transport</keyword>
<protein>
    <recommendedName>
        <fullName evidence="1">Trk system potassium uptake protein TrkA</fullName>
    </recommendedName>
</protein>
<reference evidence="9 10" key="1">
    <citation type="submission" date="2016-12" db="EMBL/GenBank/DDBJ databases">
        <authorList>
            <person name="Song W.-J."/>
            <person name="Kurnit D.M."/>
        </authorList>
    </citation>
    <scope>NUCLEOTIDE SEQUENCE [LARGE SCALE GENOMIC DNA]</scope>
    <source>
        <strain evidence="9 10">DSM 18488</strain>
    </source>
</reference>
<dbReference type="SUPFAM" id="SSF51735">
    <property type="entry name" value="NAD(P)-binding Rossmann-fold domains"/>
    <property type="match status" value="1"/>
</dbReference>
<accession>A0A1M7YJI8</accession>
<feature type="domain" description="RCK N-terminal" evidence="7">
    <location>
        <begin position="1"/>
        <end position="119"/>
    </location>
</feature>
<evidence type="ECO:0000256" key="2">
    <source>
        <dbReference type="ARBA" id="ARBA00022448"/>
    </source>
</evidence>
<evidence type="ECO:0000259" key="8">
    <source>
        <dbReference type="PROSITE" id="PS51202"/>
    </source>
</evidence>
<dbReference type="Pfam" id="PF02080">
    <property type="entry name" value="TrkA_C"/>
    <property type="match status" value="1"/>
</dbReference>
<keyword evidence="2" id="KW-0813">Transport</keyword>
<dbReference type="EMBL" id="FRFE01000040">
    <property type="protein sequence ID" value="SHO52746.1"/>
    <property type="molecule type" value="Genomic_DNA"/>
</dbReference>
<keyword evidence="10" id="KW-1185">Reference proteome</keyword>
<dbReference type="GO" id="GO:0015079">
    <property type="term" value="F:potassium ion transmembrane transporter activity"/>
    <property type="evidence" value="ECO:0007669"/>
    <property type="project" value="InterPro"/>
</dbReference>
<dbReference type="InterPro" id="IPR003148">
    <property type="entry name" value="RCK_N"/>
</dbReference>
<name>A0A1M7YJI8_9BACT</name>
<organism evidence="9 10">
    <name type="scientific">Desulfopila aestuarii DSM 18488</name>
    <dbReference type="NCBI Taxonomy" id="1121416"/>
    <lineage>
        <taxon>Bacteria</taxon>
        <taxon>Pseudomonadati</taxon>
        <taxon>Thermodesulfobacteriota</taxon>
        <taxon>Desulfobulbia</taxon>
        <taxon>Desulfobulbales</taxon>
        <taxon>Desulfocapsaceae</taxon>
        <taxon>Desulfopila</taxon>
    </lineage>
</organism>
<dbReference type="InterPro" id="IPR036721">
    <property type="entry name" value="RCK_C_sf"/>
</dbReference>
<evidence type="ECO:0000313" key="10">
    <source>
        <dbReference type="Proteomes" id="UP000184603"/>
    </source>
</evidence>
<dbReference type="Proteomes" id="UP000184603">
    <property type="component" value="Unassembled WGS sequence"/>
</dbReference>
<dbReference type="InterPro" id="IPR050721">
    <property type="entry name" value="Trk_Ktr_HKT_K-transport"/>
</dbReference>